<organism evidence="2 3">
    <name type="scientific">Ditylenchus destructor</name>
    <dbReference type="NCBI Taxonomy" id="166010"/>
    <lineage>
        <taxon>Eukaryota</taxon>
        <taxon>Metazoa</taxon>
        <taxon>Ecdysozoa</taxon>
        <taxon>Nematoda</taxon>
        <taxon>Chromadorea</taxon>
        <taxon>Rhabditida</taxon>
        <taxon>Tylenchina</taxon>
        <taxon>Tylenchomorpha</taxon>
        <taxon>Sphaerularioidea</taxon>
        <taxon>Anguinidae</taxon>
        <taxon>Anguininae</taxon>
        <taxon>Ditylenchus</taxon>
    </lineage>
</organism>
<evidence type="ECO:0000256" key="1">
    <source>
        <dbReference type="SAM" id="Phobius"/>
    </source>
</evidence>
<keyword evidence="3" id="KW-1185">Reference proteome</keyword>
<accession>A0AAD4QYD7</accession>
<evidence type="ECO:0000313" key="3">
    <source>
        <dbReference type="Proteomes" id="UP001201812"/>
    </source>
</evidence>
<evidence type="ECO:0000313" key="2">
    <source>
        <dbReference type="EMBL" id="KAI1697946.1"/>
    </source>
</evidence>
<dbReference type="AlphaFoldDB" id="A0AAD4QYD7"/>
<keyword evidence="1" id="KW-0472">Membrane</keyword>
<name>A0AAD4QYD7_9BILA</name>
<protein>
    <submittedName>
        <fullName evidence="2">Uncharacterized protein</fullName>
    </submittedName>
</protein>
<dbReference type="EMBL" id="JAKKPZ010000242">
    <property type="protein sequence ID" value="KAI1697946.1"/>
    <property type="molecule type" value="Genomic_DNA"/>
</dbReference>
<keyword evidence="1" id="KW-0812">Transmembrane</keyword>
<sequence length="528" mass="61357">MDLPVKLSHLNSNFALRVINLILIVIVILELPSLFYNARLFEDNPEELSQATNSSILWSGVDILSPPALNDTILEAMRMNEFLAAPIFKCRRRILVGSKRDRFHVCADPNFLTSQDNSTEFQRALLITGRSNSVGKFEQALNVSKWTLFLPQQNTIVEKMEKDIELHYLIALEEDKYFPIGKVIEETRNEQEFELAKLDIYSQYLDHTQLLRSPERVEQILASLRTRQLLLVVEVDEKAAKEVLPVWYRLFYRLFFKWGYALVGAESNNACGVDLEFFGHCEYRISFVKASLHEVESAPVFGLGSPMEEKLRLLNYLHHTAENCSDWRITDGQLPIPCMREGIDGSKNLHSMLYFRYRLMDESDSRILLEEYGNICERIVLFYPESSQLRFPKSIRLIAAGISPNVNATRNTFVPGHNIDTFWKLRSFDELISAADVKPFERNLLAFDLDGGEWTVLEAVTSSKFCALLRNFKQLLFRFKFWAIEEVNNYRRFYLWLLRLEECGFAKTISHWHNSSTLFVTYGRMTFI</sequence>
<keyword evidence="1" id="KW-1133">Transmembrane helix</keyword>
<gene>
    <name evidence="2" type="ORF">DdX_18188</name>
</gene>
<reference evidence="2" key="1">
    <citation type="submission" date="2022-01" db="EMBL/GenBank/DDBJ databases">
        <title>Genome Sequence Resource for Two Populations of Ditylenchus destructor, the Migratory Endoparasitic Phytonematode.</title>
        <authorList>
            <person name="Zhang H."/>
            <person name="Lin R."/>
            <person name="Xie B."/>
        </authorList>
    </citation>
    <scope>NUCLEOTIDE SEQUENCE</scope>
    <source>
        <strain evidence="2">BazhouSP</strain>
    </source>
</reference>
<proteinExistence type="predicted"/>
<dbReference type="Proteomes" id="UP001201812">
    <property type="component" value="Unassembled WGS sequence"/>
</dbReference>
<comment type="caution">
    <text evidence="2">The sequence shown here is derived from an EMBL/GenBank/DDBJ whole genome shotgun (WGS) entry which is preliminary data.</text>
</comment>
<feature type="transmembrane region" description="Helical" evidence="1">
    <location>
        <begin position="14"/>
        <end position="36"/>
    </location>
</feature>